<reference evidence="8 9" key="1">
    <citation type="submission" date="2018-08" db="EMBL/GenBank/DDBJ databases">
        <title>A genome reference for cultivated species of the human gut microbiota.</title>
        <authorList>
            <person name="Zou Y."/>
            <person name="Xue W."/>
            <person name="Luo G."/>
        </authorList>
    </citation>
    <scope>NUCLEOTIDE SEQUENCE [LARGE SCALE GENOMIC DNA]</scope>
    <source>
        <strain evidence="8 9">AM27-46</strain>
    </source>
</reference>
<keyword evidence="3" id="KW-1003">Cell membrane</keyword>
<evidence type="ECO:0000313" key="8">
    <source>
        <dbReference type="EMBL" id="RHE60692.1"/>
    </source>
</evidence>
<feature type="transmembrane region" description="Helical" evidence="7">
    <location>
        <begin position="373"/>
        <end position="393"/>
    </location>
</feature>
<dbReference type="EMBL" id="QSKL01000003">
    <property type="protein sequence ID" value="RHE60692.1"/>
    <property type="molecule type" value="Genomic_DNA"/>
</dbReference>
<feature type="transmembrane region" description="Helical" evidence="7">
    <location>
        <begin position="228"/>
        <end position="247"/>
    </location>
</feature>
<dbReference type="CDD" id="cd13127">
    <property type="entry name" value="MATE_tuaB_like"/>
    <property type="match status" value="1"/>
</dbReference>
<comment type="subcellular location">
    <subcellularLocation>
        <location evidence="1">Cell membrane</location>
        <topology evidence="1">Multi-pass membrane protein</topology>
    </subcellularLocation>
</comment>
<keyword evidence="4 7" id="KW-0812">Transmembrane</keyword>
<feature type="transmembrane region" description="Helical" evidence="7">
    <location>
        <begin position="93"/>
        <end position="116"/>
    </location>
</feature>
<dbReference type="Proteomes" id="UP000284640">
    <property type="component" value="Unassembled WGS sequence"/>
</dbReference>
<evidence type="ECO:0000256" key="6">
    <source>
        <dbReference type="ARBA" id="ARBA00023136"/>
    </source>
</evidence>
<dbReference type="PANTHER" id="PTHR30250:SF10">
    <property type="entry name" value="LIPOPOLYSACCHARIDE BIOSYNTHESIS PROTEIN WZXC"/>
    <property type="match status" value="1"/>
</dbReference>
<dbReference type="PANTHER" id="PTHR30250">
    <property type="entry name" value="PST FAMILY PREDICTED COLANIC ACID TRANSPORTER"/>
    <property type="match status" value="1"/>
</dbReference>
<evidence type="ECO:0000256" key="7">
    <source>
        <dbReference type="SAM" id="Phobius"/>
    </source>
</evidence>
<feature type="transmembrane region" description="Helical" evidence="7">
    <location>
        <begin position="187"/>
        <end position="207"/>
    </location>
</feature>
<feature type="transmembrane region" description="Helical" evidence="7">
    <location>
        <begin position="159"/>
        <end position="181"/>
    </location>
</feature>
<evidence type="ECO:0000313" key="9">
    <source>
        <dbReference type="Proteomes" id="UP000284640"/>
    </source>
</evidence>
<dbReference type="AlphaFoldDB" id="A0A414JQI4"/>
<dbReference type="InterPro" id="IPR050833">
    <property type="entry name" value="Poly_Biosynth_Transport"/>
</dbReference>
<gene>
    <name evidence="8" type="ORF">DW729_05550</name>
</gene>
<evidence type="ECO:0000256" key="2">
    <source>
        <dbReference type="ARBA" id="ARBA00007430"/>
    </source>
</evidence>
<name>A0A414JQI4_BACUN</name>
<feature type="transmembrane region" description="Helical" evidence="7">
    <location>
        <begin position="128"/>
        <end position="147"/>
    </location>
</feature>
<dbReference type="GO" id="GO:0005886">
    <property type="term" value="C:plasma membrane"/>
    <property type="evidence" value="ECO:0007669"/>
    <property type="project" value="UniProtKB-SubCell"/>
</dbReference>
<evidence type="ECO:0000256" key="4">
    <source>
        <dbReference type="ARBA" id="ARBA00022692"/>
    </source>
</evidence>
<organism evidence="8 9">
    <name type="scientific">Bacteroides uniformis</name>
    <dbReference type="NCBI Taxonomy" id="820"/>
    <lineage>
        <taxon>Bacteria</taxon>
        <taxon>Pseudomonadati</taxon>
        <taxon>Bacteroidota</taxon>
        <taxon>Bacteroidia</taxon>
        <taxon>Bacteroidales</taxon>
        <taxon>Bacteroidaceae</taxon>
        <taxon>Bacteroides</taxon>
    </lineage>
</organism>
<evidence type="ECO:0000256" key="1">
    <source>
        <dbReference type="ARBA" id="ARBA00004651"/>
    </source>
</evidence>
<feature type="transmembrane region" description="Helical" evidence="7">
    <location>
        <begin position="304"/>
        <end position="325"/>
    </location>
</feature>
<comment type="caution">
    <text evidence="8">The sequence shown here is derived from an EMBL/GenBank/DDBJ whole genome shotgun (WGS) entry which is preliminary data.</text>
</comment>
<keyword evidence="6 7" id="KW-0472">Membrane</keyword>
<evidence type="ECO:0000256" key="5">
    <source>
        <dbReference type="ARBA" id="ARBA00022989"/>
    </source>
</evidence>
<accession>A0A414JQI4</accession>
<evidence type="ECO:0000256" key="3">
    <source>
        <dbReference type="ARBA" id="ARBA00022475"/>
    </source>
</evidence>
<proteinExistence type="inferred from homology"/>
<dbReference type="Pfam" id="PF13440">
    <property type="entry name" value="Polysacc_synt_3"/>
    <property type="match status" value="1"/>
</dbReference>
<feature type="transmembrane region" description="Helical" evidence="7">
    <location>
        <begin position="331"/>
        <end position="352"/>
    </location>
</feature>
<feature type="transmembrane region" description="Helical" evidence="7">
    <location>
        <begin position="399"/>
        <end position="417"/>
    </location>
</feature>
<sequence length="500" mass="56755">MSTYNLNRNLGIMKASLRSSAVSGMLWTAMERFGHQFLRLIIGIIIARILEPSMFGIVGMTVIFTDLAQSILDSGFGSALIQKKDRNEVDYSTCFYFNVIVGLFLYAILFIAAPHIAVFYHTAELTDVIKVISLGFVFNSLIISQNAKLSVELKFKASSIINITSYLISGIIGIVLAYVGFGVWSLVFQQVSACLLRVLFVEIYTRWIPMFVFSRKSFHYLFNFGSKVLVSGFLFSIYNNLYTLVIGRVFTPTEVGHYNRANQFADLPSSTLISVVMKVAYPLMCKVQDDTNRLRRSYQKILRLPIYIIHPILVGLIVLAEPFIVLLIGEKWIFCVPLLQVLAFGYMFDPLTRVNLNILYVKGRTDLILKLDIVNRIIGLSILFTTIPFGLWWLCFGRAFYGLIAYSVNCYYTGKFIQLGFWEQMKCIIPLLAKAWAMGLLCSIPMFLTSNYYYQFILGSFIGIISYIGISILTNDENYNDLIEIVKSKRSIGMAEKTPK</sequence>
<comment type="similarity">
    <text evidence="2">Belongs to the polysaccharide synthase family.</text>
</comment>
<protein>
    <submittedName>
        <fullName evidence="8">Lipopolysaccharide biosynthesis protein</fullName>
    </submittedName>
</protein>
<keyword evidence="5 7" id="KW-1133">Transmembrane helix</keyword>
<feature type="transmembrane region" description="Helical" evidence="7">
    <location>
        <begin position="429"/>
        <end position="447"/>
    </location>
</feature>
<feature type="transmembrane region" description="Helical" evidence="7">
    <location>
        <begin position="453"/>
        <end position="473"/>
    </location>
</feature>